<evidence type="ECO:0000256" key="1">
    <source>
        <dbReference type="ARBA" id="ARBA00008791"/>
    </source>
</evidence>
<dbReference type="EMBL" id="NFLC01000008">
    <property type="protein sequence ID" value="OUQ10671.1"/>
    <property type="molecule type" value="Genomic_DNA"/>
</dbReference>
<evidence type="ECO:0000259" key="3">
    <source>
        <dbReference type="Pfam" id="PF00582"/>
    </source>
</evidence>
<accession>A0A1Y4R0N4</accession>
<name>A0A1Y4R0N4_9ENTE</name>
<dbReference type="InterPro" id="IPR014729">
    <property type="entry name" value="Rossmann-like_a/b/a_fold"/>
</dbReference>
<dbReference type="PANTHER" id="PTHR46268:SF6">
    <property type="entry name" value="UNIVERSAL STRESS PROTEIN UP12"/>
    <property type="match status" value="1"/>
</dbReference>
<feature type="domain" description="UspA" evidence="3">
    <location>
        <begin position="4"/>
        <end position="145"/>
    </location>
</feature>
<comment type="subcellular location">
    <subcellularLocation>
        <location evidence="2">Cytoplasm</location>
    </subcellularLocation>
</comment>
<dbReference type="PRINTS" id="PR01438">
    <property type="entry name" value="UNVRSLSTRESS"/>
</dbReference>
<sequence length="147" mass="16476">MQEYRCILVGIDGSPQAFRAFEKAVAIAKRNEALLLAVHVIDQQLPKMLEFAPLNEDILAKEEAQAMNLLRECEDYAHFHHFAPVKSLVYRGSPRLILAHQLVETYQVDLIVVGQSGLHALEKLMLGSVASYLVREASCDCLVVPFE</sequence>
<evidence type="ECO:0000313" key="4">
    <source>
        <dbReference type="EMBL" id="OUQ10671.1"/>
    </source>
</evidence>
<organism evidence="4 5">
    <name type="scientific">Enterococcus cecorum</name>
    <dbReference type="NCBI Taxonomy" id="44008"/>
    <lineage>
        <taxon>Bacteria</taxon>
        <taxon>Bacillati</taxon>
        <taxon>Bacillota</taxon>
        <taxon>Bacilli</taxon>
        <taxon>Lactobacillales</taxon>
        <taxon>Enterococcaceae</taxon>
        <taxon>Enterococcus</taxon>
    </lineage>
</organism>
<dbReference type="Proteomes" id="UP000196074">
    <property type="component" value="Unassembled WGS sequence"/>
</dbReference>
<proteinExistence type="inferred from homology"/>
<evidence type="ECO:0000256" key="2">
    <source>
        <dbReference type="PIRNR" id="PIRNR006276"/>
    </source>
</evidence>
<comment type="caution">
    <text evidence="4">The sequence shown here is derived from an EMBL/GenBank/DDBJ whole genome shotgun (WGS) entry which is preliminary data.</text>
</comment>
<dbReference type="PANTHER" id="PTHR46268">
    <property type="entry name" value="STRESS RESPONSE PROTEIN NHAX"/>
    <property type="match status" value="1"/>
</dbReference>
<dbReference type="InterPro" id="IPR006015">
    <property type="entry name" value="Universal_stress_UspA"/>
</dbReference>
<dbReference type="SUPFAM" id="SSF52402">
    <property type="entry name" value="Adenine nucleotide alpha hydrolases-like"/>
    <property type="match status" value="1"/>
</dbReference>
<dbReference type="InterPro" id="IPR006016">
    <property type="entry name" value="UspA"/>
</dbReference>
<dbReference type="Pfam" id="PF00582">
    <property type="entry name" value="Usp"/>
    <property type="match status" value="1"/>
</dbReference>
<keyword evidence="2" id="KW-0963">Cytoplasm</keyword>
<dbReference type="PIRSF" id="PIRSF006276">
    <property type="entry name" value="UspA"/>
    <property type="match status" value="1"/>
</dbReference>
<protein>
    <recommendedName>
        <fullName evidence="2">Universal stress protein</fullName>
    </recommendedName>
</protein>
<dbReference type="Gene3D" id="3.40.50.620">
    <property type="entry name" value="HUPs"/>
    <property type="match status" value="1"/>
</dbReference>
<dbReference type="AlphaFoldDB" id="A0A1Y4R0N4"/>
<gene>
    <name evidence="4" type="ORF">B5E88_05555</name>
</gene>
<dbReference type="GO" id="GO:0005737">
    <property type="term" value="C:cytoplasm"/>
    <property type="evidence" value="ECO:0007669"/>
    <property type="project" value="UniProtKB-SubCell"/>
</dbReference>
<evidence type="ECO:0000313" key="5">
    <source>
        <dbReference type="Proteomes" id="UP000196074"/>
    </source>
</evidence>
<comment type="similarity">
    <text evidence="1 2">Belongs to the universal stress protein A family.</text>
</comment>
<reference evidence="5" key="1">
    <citation type="submission" date="2017-04" db="EMBL/GenBank/DDBJ databases">
        <title>Function of individual gut microbiota members based on whole genome sequencing of pure cultures obtained from chicken caecum.</title>
        <authorList>
            <person name="Medvecky M."/>
            <person name="Cejkova D."/>
            <person name="Polansky O."/>
            <person name="Karasova D."/>
            <person name="Kubasova T."/>
            <person name="Cizek A."/>
            <person name="Rychlik I."/>
        </authorList>
    </citation>
    <scope>NUCLEOTIDE SEQUENCE [LARGE SCALE GENOMIC DNA]</scope>
    <source>
        <strain evidence="5">An144</strain>
    </source>
</reference>
<dbReference type="RefSeq" id="WP_047242913.1">
    <property type="nucleotide sequence ID" value="NZ_CP144502.1"/>
</dbReference>
<dbReference type="CDD" id="cd00293">
    <property type="entry name" value="USP-like"/>
    <property type="match status" value="1"/>
</dbReference>